<feature type="domain" description="Glycosyltransferase 2-like" evidence="1">
    <location>
        <begin position="23"/>
        <end position="146"/>
    </location>
</feature>
<dbReference type="PANTHER" id="PTHR43685:SF2">
    <property type="entry name" value="GLYCOSYLTRANSFERASE 2-LIKE DOMAIN-CONTAINING PROTEIN"/>
    <property type="match status" value="1"/>
</dbReference>
<dbReference type="InterPro" id="IPR029044">
    <property type="entry name" value="Nucleotide-diphossugar_trans"/>
</dbReference>
<dbReference type="EMBL" id="SULG01000002">
    <property type="protein sequence ID" value="TLD43527.1"/>
    <property type="molecule type" value="Genomic_DNA"/>
</dbReference>
<accession>A0A533QFG6</accession>
<organism evidence="2 3">
    <name type="scientific">Candidatus Jettenia ecosi</name>
    <dbReference type="NCBI Taxonomy" id="2494326"/>
    <lineage>
        <taxon>Bacteria</taxon>
        <taxon>Pseudomonadati</taxon>
        <taxon>Planctomycetota</taxon>
        <taxon>Candidatus Brocadiia</taxon>
        <taxon>Candidatus Brocadiales</taxon>
        <taxon>Candidatus Brocadiaceae</taxon>
        <taxon>Candidatus Jettenia</taxon>
    </lineage>
</organism>
<dbReference type="AlphaFoldDB" id="A0A533QFG6"/>
<name>A0A533QFG6_9BACT</name>
<dbReference type="GO" id="GO:0016740">
    <property type="term" value="F:transferase activity"/>
    <property type="evidence" value="ECO:0007669"/>
    <property type="project" value="UniProtKB-KW"/>
</dbReference>
<dbReference type="InterPro" id="IPR050834">
    <property type="entry name" value="Glycosyltransf_2"/>
</dbReference>
<evidence type="ECO:0000313" key="3">
    <source>
        <dbReference type="Proteomes" id="UP000319783"/>
    </source>
</evidence>
<protein>
    <submittedName>
        <fullName evidence="2">Glycosyltransferase</fullName>
    </submittedName>
</protein>
<gene>
    <name evidence="2" type="ORF">JETT_0158</name>
</gene>
<dbReference type="Pfam" id="PF00535">
    <property type="entry name" value="Glycos_transf_2"/>
    <property type="match status" value="1"/>
</dbReference>
<proteinExistence type="predicted"/>
<dbReference type="SUPFAM" id="SSF53448">
    <property type="entry name" value="Nucleotide-diphospho-sugar transferases"/>
    <property type="match status" value="1"/>
</dbReference>
<dbReference type="Proteomes" id="UP000319783">
    <property type="component" value="Unassembled WGS sequence"/>
</dbReference>
<comment type="caution">
    <text evidence="2">The sequence shown here is derived from an EMBL/GenBank/DDBJ whole genome shotgun (WGS) entry which is preliminary data.</text>
</comment>
<evidence type="ECO:0000259" key="1">
    <source>
        <dbReference type="Pfam" id="PF00535"/>
    </source>
</evidence>
<dbReference type="Gene3D" id="3.90.550.10">
    <property type="entry name" value="Spore Coat Polysaccharide Biosynthesis Protein SpsA, Chain A"/>
    <property type="match status" value="1"/>
</dbReference>
<keyword evidence="2" id="KW-0808">Transferase</keyword>
<sequence length="326" mass="36573">MNMLRKEDIATFNSQLPIFPTVSIIVPVYNAEKNVDTLITSLLNLDYPKELLEIILVDNNSNDRTKEVIRRYPVTLLEETRIQSSYAARNKGIKNAKHEILAFTDSDCMVTPQWVREGVTTLISKSADLAGGRVAFIYSKQKTAAELYDSITNLHTESSIERMNAATTANLLVKSFLFEHIGLFPDSVTSGGDIQWTSRAAKAGFILAHAPEAIVYHPTRRLKELLKKDFRVGTGLLGVFVNTKKPLPGIVFSLAKLFFPRRLSSLRKAARERGVIDADEKIFRLWCISYACNISRILGILSSVGSIYRKRNKIPSNLILKNNTLL</sequence>
<dbReference type="InterPro" id="IPR001173">
    <property type="entry name" value="Glyco_trans_2-like"/>
</dbReference>
<dbReference type="PANTHER" id="PTHR43685">
    <property type="entry name" value="GLYCOSYLTRANSFERASE"/>
    <property type="match status" value="1"/>
</dbReference>
<evidence type="ECO:0000313" key="2">
    <source>
        <dbReference type="EMBL" id="TLD43527.1"/>
    </source>
</evidence>
<reference evidence="2 3" key="1">
    <citation type="submission" date="2019-04" db="EMBL/GenBank/DDBJ databases">
        <title>Genome of a novel bacterium Candidatus Jettenia ecosi reconstructed from metagenome of an anammox bioreactor.</title>
        <authorList>
            <person name="Mardanov A.V."/>
            <person name="Beletsky A.V."/>
            <person name="Ravin N.V."/>
            <person name="Botchkova E.A."/>
            <person name="Litti Y.V."/>
            <person name="Nozhevnikova A.N."/>
        </authorList>
    </citation>
    <scope>NUCLEOTIDE SEQUENCE [LARGE SCALE GENOMIC DNA]</scope>
    <source>
        <strain evidence="2">J2</strain>
    </source>
</reference>